<protein>
    <submittedName>
        <fullName evidence="1">Uncharacterized protein</fullName>
    </submittedName>
</protein>
<reference evidence="1" key="1">
    <citation type="submission" date="2018-06" db="EMBL/GenBank/DDBJ databases">
        <authorList>
            <person name="Zhirakovskaya E."/>
        </authorList>
    </citation>
    <scope>NUCLEOTIDE SEQUENCE</scope>
</reference>
<name>A0A3B1E273_9ZZZZ</name>
<evidence type="ECO:0000313" key="1">
    <source>
        <dbReference type="EMBL" id="VAX35957.1"/>
    </source>
</evidence>
<proteinExistence type="predicted"/>
<dbReference type="AlphaFoldDB" id="A0A3B1E273"/>
<organism evidence="1">
    <name type="scientific">hydrothermal vent metagenome</name>
    <dbReference type="NCBI Taxonomy" id="652676"/>
    <lineage>
        <taxon>unclassified sequences</taxon>
        <taxon>metagenomes</taxon>
        <taxon>ecological metagenomes</taxon>
    </lineage>
</organism>
<sequence length="100" mass="11187">TCKKKSLVATAIREGGGHYGFAGLDVTSFTLVGQGGITEDELGYKYDKEIENPRWYFSGSSGDSIGFRIVRPVVVPAKEVQERHWAVGIEKWLKTIKRIR</sequence>
<accession>A0A3B1E273</accession>
<feature type="non-terminal residue" evidence="1">
    <location>
        <position position="1"/>
    </location>
</feature>
<gene>
    <name evidence="1" type="ORF">MNBD_PLANCTO02-1010</name>
</gene>
<dbReference type="EMBL" id="UOGL01000021">
    <property type="protein sequence ID" value="VAX35957.1"/>
    <property type="molecule type" value="Genomic_DNA"/>
</dbReference>